<dbReference type="PANTHER" id="PTHR14002">
    <property type="entry name" value="ENDOGLIN/TGF-BETA RECEPTOR TYPE III"/>
    <property type="match status" value="1"/>
</dbReference>
<comment type="subcellular location">
    <subcellularLocation>
        <location evidence="1">Secreted</location>
    </subcellularLocation>
</comment>
<evidence type="ECO:0000256" key="10">
    <source>
        <dbReference type="SAM" id="Phobius"/>
    </source>
</evidence>
<keyword evidence="10" id="KW-0472">Membrane</keyword>
<dbReference type="Proteomes" id="UP000838412">
    <property type="component" value="Chromosome 1"/>
</dbReference>
<dbReference type="SUPFAM" id="SSF53300">
    <property type="entry name" value="vWA-like"/>
    <property type="match status" value="1"/>
</dbReference>
<dbReference type="SMART" id="SM00181">
    <property type="entry name" value="EGF"/>
    <property type="match status" value="4"/>
</dbReference>
<dbReference type="InterPro" id="IPR036465">
    <property type="entry name" value="vWFA_dom_sf"/>
</dbReference>
<dbReference type="GO" id="GO:0005509">
    <property type="term" value="F:calcium ion binding"/>
    <property type="evidence" value="ECO:0007669"/>
    <property type="project" value="InterPro"/>
</dbReference>
<accession>A0A8J9VG60</accession>
<feature type="domain" description="EGF-like" evidence="12">
    <location>
        <begin position="114"/>
        <end position="153"/>
    </location>
</feature>
<dbReference type="Pfam" id="PF00100">
    <property type="entry name" value="Zona_pellucida"/>
    <property type="match status" value="1"/>
</dbReference>
<dbReference type="AlphaFoldDB" id="A0A8J9VG60"/>
<dbReference type="PROSITE" id="PS50092">
    <property type="entry name" value="TSP1"/>
    <property type="match status" value="1"/>
</dbReference>
<dbReference type="Gene3D" id="2.10.25.10">
    <property type="entry name" value="Laminin"/>
    <property type="match status" value="3"/>
</dbReference>
<dbReference type="SMART" id="SM00327">
    <property type="entry name" value="VWA"/>
    <property type="match status" value="1"/>
</dbReference>
<feature type="domain" description="ZP" evidence="14">
    <location>
        <begin position="427"/>
        <end position="681"/>
    </location>
</feature>
<dbReference type="OrthoDB" id="2015116at2759"/>
<dbReference type="PANTHER" id="PTHR14002:SF54">
    <property type="entry name" value="ZONA PELLUCIDA SPERM-BINDING PROTEIN 2"/>
    <property type="match status" value="1"/>
</dbReference>
<dbReference type="InterPro" id="IPR042235">
    <property type="entry name" value="ZP-C_dom"/>
</dbReference>
<dbReference type="InterPro" id="IPR026823">
    <property type="entry name" value="cEGF"/>
</dbReference>
<feature type="domain" description="VWFA" evidence="13">
    <location>
        <begin position="241"/>
        <end position="411"/>
    </location>
</feature>
<proteinExistence type="predicted"/>
<evidence type="ECO:0000256" key="2">
    <source>
        <dbReference type="ARBA" id="ARBA00022525"/>
    </source>
</evidence>
<dbReference type="InterPro" id="IPR002035">
    <property type="entry name" value="VWF_A"/>
</dbReference>
<evidence type="ECO:0000256" key="9">
    <source>
        <dbReference type="SAM" id="MobiDB-lite"/>
    </source>
</evidence>
<dbReference type="InterPro" id="IPR055355">
    <property type="entry name" value="ZP-C"/>
</dbReference>
<dbReference type="PROSITE" id="PS01186">
    <property type="entry name" value="EGF_2"/>
    <property type="match status" value="2"/>
</dbReference>
<dbReference type="InterPro" id="IPR018097">
    <property type="entry name" value="EGF_Ca-bd_CS"/>
</dbReference>
<keyword evidence="7" id="KW-0325">Glycoprotein</keyword>
<dbReference type="InterPro" id="IPR000742">
    <property type="entry name" value="EGF"/>
</dbReference>
<organism evidence="15 16">
    <name type="scientific">Branchiostoma lanceolatum</name>
    <name type="common">Common lancelet</name>
    <name type="synonym">Amphioxus lanceolatum</name>
    <dbReference type="NCBI Taxonomy" id="7740"/>
    <lineage>
        <taxon>Eukaryota</taxon>
        <taxon>Metazoa</taxon>
        <taxon>Chordata</taxon>
        <taxon>Cephalochordata</taxon>
        <taxon>Leptocardii</taxon>
        <taxon>Amphioxiformes</taxon>
        <taxon>Branchiostomatidae</taxon>
        <taxon>Branchiostoma</taxon>
    </lineage>
</organism>
<dbReference type="InterPro" id="IPR036383">
    <property type="entry name" value="TSP1_rpt_sf"/>
</dbReference>
<dbReference type="PROSITE" id="PS00010">
    <property type="entry name" value="ASX_HYDROXYL"/>
    <property type="match status" value="3"/>
</dbReference>
<dbReference type="Pfam" id="PF00092">
    <property type="entry name" value="VWA"/>
    <property type="match status" value="1"/>
</dbReference>
<gene>
    <name evidence="15" type="primary">UMOD</name>
    <name evidence="15" type="ORF">BLAG_LOCUS2335</name>
</gene>
<feature type="domain" description="EGF-like" evidence="12">
    <location>
        <begin position="154"/>
        <end position="193"/>
    </location>
</feature>
<evidence type="ECO:0000256" key="11">
    <source>
        <dbReference type="SAM" id="SignalP"/>
    </source>
</evidence>
<evidence type="ECO:0000259" key="13">
    <source>
        <dbReference type="PROSITE" id="PS50234"/>
    </source>
</evidence>
<dbReference type="CDD" id="cd01450">
    <property type="entry name" value="vWFA_subfamily_ECM"/>
    <property type="match status" value="1"/>
</dbReference>
<protein>
    <submittedName>
        <fullName evidence="15">UMOD protein</fullName>
    </submittedName>
</protein>
<evidence type="ECO:0000256" key="3">
    <source>
        <dbReference type="ARBA" id="ARBA00022536"/>
    </source>
</evidence>
<dbReference type="InterPro" id="IPR000884">
    <property type="entry name" value="TSP1_rpt"/>
</dbReference>
<dbReference type="SUPFAM" id="SSF57184">
    <property type="entry name" value="Growth factor receptor domain"/>
    <property type="match status" value="2"/>
</dbReference>
<feature type="signal peptide" evidence="11">
    <location>
        <begin position="1"/>
        <end position="23"/>
    </location>
</feature>
<evidence type="ECO:0000259" key="12">
    <source>
        <dbReference type="PROSITE" id="PS50026"/>
    </source>
</evidence>
<dbReference type="InterPro" id="IPR001507">
    <property type="entry name" value="ZP_dom"/>
</dbReference>
<dbReference type="InterPro" id="IPR000152">
    <property type="entry name" value="EGF-type_Asp/Asn_hydroxyl_site"/>
</dbReference>
<dbReference type="PROSITE" id="PS50234">
    <property type="entry name" value="VWFA"/>
    <property type="match status" value="1"/>
</dbReference>
<feature type="region of interest" description="Disordered" evidence="9">
    <location>
        <begin position="679"/>
        <end position="724"/>
    </location>
</feature>
<feature type="region of interest" description="Disordered" evidence="9">
    <location>
        <begin position="762"/>
        <end position="788"/>
    </location>
</feature>
<dbReference type="Gene3D" id="2.60.40.4100">
    <property type="entry name" value="Zona pellucida, ZP-C domain"/>
    <property type="match status" value="1"/>
</dbReference>
<evidence type="ECO:0000259" key="14">
    <source>
        <dbReference type="PROSITE" id="PS51034"/>
    </source>
</evidence>
<feature type="compositionally biased region" description="Polar residues" evidence="9">
    <location>
        <begin position="679"/>
        <end position="688"/>
    </location>
</feature>
<dbReference type="FunFam" id="2.10.25.10:FF:000240">
    <property type="entry name" value="Vitamin K-dependent protein S"/>
    <property type="match status" value="1"/>
</dbReference>
<dbReference type="SMART" id="SM00241">
    <property type="entry name" value="ZP"/>
    <property type="match status" value="1"/>
</dbReference>
<dbReference type="Gene3D" id="3.40.50.410">
    <property type="entry name" value="von Willebrand factor, type A domain"/>
    <property type="match status" value="1"/>
</dbReference>
<evidence type="ECO:0000313" key="16">
    <source>
        <dbReference type="Proteomes" id="UP000838412"/>
    </source>
</evidence>
<dbReference type="PRINTS" id="PR00023">
    <property type="entry name" value="ZPELLUCIDA"/>
</dbReference>
<keyword evidence="3 8" id="KW-0245">EGF-like domain</keyword>
<keyword evidence="10" id="KW-0812">Transmembrane</keyword>
<evidence type="ECO:0000256" key="1">
    <source>
        <dbReference type="ARBA" id="ARBA00004613"/>
    </source>
</evidence>
<dbReference type="GO" id="GO:0005576">
    <property type="term" value="C:extracellular region"/>
    <property type="evidence" value="ECO:0007669"/>
    <property type="project" value="UniProtKB-SubCell"/>
</dbReference>
<evidence type="ECO:0000256" key="4">
    <source>
        <dbReference type="ARBA" id="ARBA00022729"/>
    </source>
</evidence>
<dbReference type="InterPro" id="IPR001881">
    <property type="entry name" value="EGF-like_Ca-bd_dom"/>
</dbReference>
<dbReference type="FunFam" id="2.10.25.10:FF:000014">
    <property type="entry name" value="Latent-transforming growth factor beta-binding protein 3"/>
    <property type="match status" value="1"/>
</dbReference>
<keyword evidence="16" id="KW-1185">Reference proteome</keyword>
<reference evidence="15" key="1">
    <citation type="submission" date="2022-01" db="EMBL/GenBank/DDBJ databases">
        <authorList>
            <person name="Braso-Vives M."/>
        </authorList>
    </citation>
    <scope>NUCLEOTIDE SEQUENCE</scope>
</reference>
<dbReference type="InterPro" id="IPR048290">
    <property type="entry name" value="ZP_chr"/>
</dbReference>
<dbReference type="InterPro" id="IPR009030">
    <property type="entry name" value="Growth_fac_rcpt_cys_sf"/>
</dbReference>
<dbReference type="PROSITE" id="PS50026">
    <property type="entry name" value="EGF_3"/>
    <property type="match status" value="2"/>
</dbReference>
<dbReference type="Gene3D" id="2.60.40.3210">
    <property type="entry name" value="Zona pellucida, ZP-N domain"/>
    <property type="match status" value="1"/>
</dbReference>
<evidence type="ECO:0000256" key="6">
    <source>
        <dbReference type="ARBA" id="ARBA00023157"/>
    </source>
</evidence>
<sequence length="821" mass="87013">MLPRTILVLLVLVLMLWPDGSESWRRRRRRRCPLRHCQWSGWSGWSSCSRSCGAYGTQSRTRYVAAGAQCGGSGCSGSSRQTQNCNRRCYNSGYVSGSRCVCRSGYTGTCCESDRNECSSGNGGCSHTCHNTHGSYYCRCRTGYSLSGSRSCVDINECSSSNGGCNQVCTNSAGSYRCSCRPGYRLSGSRTCVDINECSSNNGGCSGTCTNIVGGFYCSCEPGYRHAGSGACVEFTTQAVDLVILIARPRSPVSNADVKTFMKSVVAALNVSQTAARVAVIEYTSVMHSHFDLPTHLTNTQVTSAIDGIPTWSRYGAHTKTGSAIKYATDYLSWRNGIPKVLVVITDKTSNDYVTGPAQSAKNAGLILASVGVGSSVSSTELNNIATNSSYCYTISAHTDILGLMGVRDELHRRLDAFGTKVSLEVTCNPGSISVKMEKSSLTSFQISSAGDLHLQQSTCPARDDGNYYILNIPSLSACGTEQKQVGDHIVFTNTISSRIPSGAQFWRGKLLAVNVTCRYPVDLSVSLTSGINPVVTTETFTVEGSGELEVTMGLFQSPTFSTAYSTTPSITLEDNLYVGLNLQGVGHSELVLRLRNCWATPTNNAEDPTRYPITTDGCPNTEDGTIYIIENAQSKQARFRVQMFRFASQPRVYLHCTISVCDQVSPAACAPTCATQNGRRWLPSTQPEGPAGRVRRAAEDTRVTISSGPIVQEGGDDDSDDGPSPVVLALGGVLGTVCVAALAVFGVKLAGKVAAKSAVVPTAASSPGGQPSSGPSGDEPPPYSASAADGFALASLKPNVVSSKLGVGDNGFSSLPTVKI</sequence>
<feature type="transmembrane region" description="Helical" evidence="10">
    <location>
        <begin position="727"/>
        <end position="748"/>
    </location>
</feature>
<evidence type="ECO:0000256" key="8">
    <source>
        <dbReference type="PROSITE-ProRule" id="PRU00076"/>
    </source>
</evidence>
<evidence type="ECO:0000256" key="5">
    <source>
        <dbReference type="ARBA" id="ARBA00022737"/>
    </source>
</evidence>
<dbReference type="Gene3D" id="2.20.100.10">
    <property type="entry name" value="Thrombospondin type-1 (TSP1) repeat"/>
    <property type="match status" value="1"/>
</dbReference>
<keyword evidence="6" id="KW-1015">Disulfide bond</keyword>
<dbReference type="CDD" id="cd00054">
    <property type="entry name" value="EGF_CA"/>
    <property type="match status" value="3"/>
</dbReference>
<dbReference type="SUPFAM" id="SSF82895">
    <property type="entry name" value="TSP-1 type 1 repeat"/>
    <property type="match status" value="1"/>
</dbReference>
<dbReference type="PROSITE" id="PS01187">
    <property type="entry name" value="EGF_CA"/>
    <property type="match status" value="1"/>
</dbReference>
<dbReference type="EMBL" id="OV696686">
    <property type="protein sequence ID" value="CAH1233662.1"/>
    <property type="molecule type" value="Genomic_DNA"/>
</dbReference>
<keyword evidence="10" id="KW-1133">Transmembrane helix</keyword>
<keyword evidence="5" id="KW-0677">Repeat</keyword>
<feature type="compositionally biased region" description="Low complexity" evidence="9">
    <location>
        <begin position="766"/>
        <end position="778"/>
    </location>
</feature>
<dbReference type="SMART" id="SM00209">
    <property type="entry name" value="TSP1"/>
    <property type="match status" value="1"/>
</dbReference>
<name>A0A8J9VG60_BRALA</name>
<evidence type="ECO:0000313" key="15">
    <source>
        <dbReference type="EMBL" id="CAH1233662.1"/>
    </source>
</evidence>
<keyword evidence="2" id="KW-0964">Secreted</keyword>
<keyword evidence="4 11" id="KW-0732">Signal</keyword>
<comment type="caution">
    <text evidence="8">Lacks conserved residue(s) required for the propagation of feature annotation.</text>
</comment>
<dbReference type="Pfam" id="PF12662">
    <property type="entry name" value="cEGF"/>
    <property type="match status" value="2"/>
</dbReference>
<evidence type="ECO:0000256" key="7">
    <source>
        <dbReference type="ARBA" id="ARBA00023180"/>
    </source>
</evidence>
<dbReference type="SMART" id="SM00179">
    <property type="entry name" value="EGF_CA"/>
    <property type="match status" value="3"/>
</dbReference>
<feature type="chain" id="PRO_5035471079" evidence="11">
    <location>
        <begin position="24"/>
        <end position="821"/>
    </location>
</feature>
<dbReference type="PROSITE" id="PS51034">
    <property type="entry name" value="ZP_2"/>
    <property type="match status" value="1"/>
</dbReference>